<name>A0ABR1X837_9PEZI</name>
<dbReference type="PROSITE" id="PS50088">
    <property type="entry name" value="ANK_REPEAT"/>
    <property type="match status" value="1"/>
</dbReference>
<evidence type="ECO:0000256" key="3">
    <source>
        <dbReference type="PROSITE-ProRule" id="PRU00023"/>
    </source>
</evidence>
<dbReference type="SMART" id="SM00248">
    <property type="entry name" value="ANK"/>
    <property type="match status" value="6"/>
</dbReference>
<dbReference type="InterPro" id="IPR002110">
    <property type="entry name" value="Ankyrin_rpt"/>
</dbReference>
<evidence type="ECO:0000256" key="1">
    <source>
        <dbReference type="ARBA" id="ARBA00022737"/>
    </source>
</evidence>
<proteinExistence type="predicted"/>
<keyword evidence="1" id="KW-0677">Repeat</keyword>
<reference evidence="4 5" key="1">
    <citation type="submission" date="2023-01" db="EMBL/GenBank/DDBJ databases">
        <title>Analysis of 21 Apiospora genomes using comparative genomics revels a genus with tremendous synthesis potential of carbohydrate active enzymes and secondary metabolites.</title>
        <authorList>
            <person name="Sorensen T."/>
        </authorList>
    </citation>
    <scope>NUCLEOTIDE SEQUENCE [LARGE SCALE GENOMIC DNA]</scope>
    <source>
        <strain evidence="4 5">CBS 114990</strain>
    </source>
</reference>
<keyword evidence="2 3" id="KW-0040">ANK repeat</keyword>
<dbReference type="GeneID" id="92039351"/>
<evidence type="ECO:0000256" key="2">
    <source>
        <dbReference type="ARBA" id="ARBA00023043"/>
    </source>
</evidence>
<dbReference type="Proteomes" id="UP001433268">
    <property type="component" value="Unassembled WGS sequence"/>
</dbReference>
<organism evidence="4 5">
    <name type="scientific">Apiospora hydei</name>
    <dbReference type="NCBI Taxonomy" id="1337664"/>
    <lineage>
        <taxon>Eukaryota</taxon>
        <taxon>Fungi</taxon>
        <taxon>Dikarya</taxon>
        <taxon>Ascomycota</taxon>
        <taxon>Pezizomycotina</taxon>
        <taxon>Sordariomycetes</taxon>
        <taxon>Xylariomycetidae</taxon>
        <taxon>Amphisphaeriales</taxon>
        <taxon>Apiosporaceae</taxon>
        <taxon>Apiospora</taxon>
    </lineage>
</organism>
<dbReference type="EMBL" id="JAQQWN010000003">
    <property type="protein sequence ID" value="KAK8091615.1"/>
    <property type="molecule type" value="Genomic_DNA"/>
</dbReference>
<keyword evidence="5" id="KW-1185">Reference proteome</keyword>
<evidence type="ECO:0008006" key="6">
    <source>
        <dbReference type="Google" id="ProtNLM"/>
    </source>
</evidence>
<sequence>MTQSLSGDIFWHATKSFIHHPVDVFNFARTCRSLWGLLEPEIYKTDVLFEPKKAETVGDDSHPFLYYLDTMLEEWEEPLLPATGHFPDEHEAYLSKLDGQNSGIDKATKNVVEGEEQFPRWKSLNILQWACSAGKVATAAKMIDMAERIWPEYCEYAHYESLHSPIHFASWYGHTEILRLFDRGDDQAMRERSGFICSPQRGLDEVLRHINPALGGDVPYGYGIQHTGRPFGLNALGIAILRGHEDAAEYLTQFHDEETIDKIQIDWLYDWKLTIPYIDPVIHPLHLACYMGMEREVKALFEQGADVLAPCVPVQNSNALQWAVAGRDNDAIIQLLLNKGALVNQRDVQNRRALEWALQFQAMANALRIANEEAYINIWLWSGRTCCALSLSMQDDANWDCTQLIFKETRDDLPDSFLRKCVHDTFANGKHSLKTLKWCIDQNIGLGPLREEDVGVDDWDVKDPVRGQNVGMAAIHYAAEASQVFTADILASILEKRPQDINLPNRYDETPLSLALGPGRYASE</sequence>
<dbReference type="PANTHER" id="PTHR24198:SF165">
    <property type="entry name" value="ANKYRIN REPEAT-CONTAINING PROTEIN-RELATED"/>
    <property type="match status" value="1"/>
</dbReference>
<dbReference type="PANTHER" id="PTHR24198">
    <property type="entry name" value="ANKYRIN REPEAT AND PROTEIN KINASE DOMAIN-CONTAINING PROTEIN"/>
    <property type="match status" value="1"/>
</dbReference>
<dbReference type="Pfam" id="PF12796">
    <property type="entry name" value="Ank_2"/>
    <property type="match status" value="1"/>
</dbReference>
<dbReference type="InterPro" id="IPR036770">
    <property type="entry name" value="Ankyrin_rpt-contain_sf"/>
</dbReference>
<evidence type="ECO:0000313" key="5">
    <source>
        <dbReference type="Proteomes" id="UP001433268"/>
    </source>
</evidence>
<dbReference type="RefSeq" id="XP_066673587.1">
    <property type="nucleotide sequence ID" value="XM_066806291.1"/>
</dbReference>
<gene>
    <name evidence="4" type="ORF">PG997_001976</name>
</gene>
<evidence type="ECO:0000313" key="4">
    <source>
        <dbReference type="EMBL" id="KAK8091615.1"/>
    </source>
</evidence>
<comment type="caution">
    <text evidence="4">The sequence shown here is derived from an EMBL/GenBank/DDBJ whole genome shotgun (WGS) entry which is preliminary data.</text>
</comment>
<accession>A0ABR1X837</accession>
<protein>
    <recommendedName>
        <fullName evidence="6">Ankyrin</fullName>
    </recommendedName>
</protein>
<feature type="repeat" description="ANK" evidence="3">
    <location>
        <begin position="315"/>
        <end position="348"/>
    </location>
</feature>
<dbReference type="Gene3D" id="1.25.40.20">
    <property type="entry name" value="Ankyrin repeat-containing domain"/>
    <property type="match status" value="1"/>
</dbReference>
<dbReference type="SUPFAM" id="SSF48403">
    <property type="entry name" value="Ankyrin repeat"/>
    <property type="match status" value="1"/>
</dbReference>